<feature type="non-terminal residue" evidence="1">
    <location>
        <position position="1"/>
    </location>
</feature>
<keyword evidence="2" id="KW-1185">Reference proteome</keyword>
<sequence length="52" mass="6092">LWADIANYVSQPWNDFLTACLTGLELQHNLDVNNGNHIWLLQHLFLIQLMML</sequence>
<name>A0A6A4HLJ4_9AGAR</name>
<proteinExistence type="predicted"/>
<dbReference type="AlphaFoldDB" id="A0A6A4HLJ4"/>
<reference evidence="1" key="1">
    <citation type="journal article" date="2019" name="Environ. Microbiol.">
        <title>Fungal ecological strategies reflected in gene transcription - a case study of two litter decomposers.</title>
        <authorList>
            <person name="Barbi F."/>
            <person name="Kohler A."/>
            <person name="Barry K."/>
            <person name="Baskaran P."/>
            <person name="Daum C."/>
            <person name="Fauchery L."/>
            <person name="Ihrmark K."/>
            <person name="Kuo A."/>
            <person name="LaButti K."/>
            <person name="Lipzen A."/>
            <person name="Morin E."/>
            <person name="Grigoriev I.V."/>
            <person name="Henrissat B."/>
            <person name="Lindahl B."/>
            <person name="Martin F."/>
        </authorList>
    </citation>
    <scope>NUCLEOTIDE SEQUENCE</scope>
    <source>
        <strain evidence="1">JB14</strain>
    </source>
</reference>
<dbReference type="OrthoDB" id="3252187at2759"/>
<accession>A0A6A4HLJ4</accession>
<evidence type="ECO:0000313" key="1">
    <source>
        <dbReference type="EMBL" id="KAE9398590.1"/>
    </source>
</evidence>
<dbReference type="EMBL" id="ML769480">
    <property type="protein sequence ID" value="KAE9398590.1"/>
    <property type="molecule type" value="Genomic_DNA"/>
</dbReference>
<dbReference type="Proteomes" id="UP000799118">
    <property type="component" value="Unassembled WGS sequence"/>
</dbReference>
<gene>
    <name evidence="1" type="ORF">BT96DRAFT_821735</name>
</gene>
<protein>
    <submittedName>
        <fullName evidence="1">Uncharacterized protein</fullName>
    </submittedName>
</protein>
<evidence type="ECO:0000313" key="2">
    <source>
        <dbReference type="Proteomes" id="UP000799118"/>
    </source>
</evidence>
<organism evidence="1 2">
    <name type="scientific">Gymnopus androsaceus JB14</name>
    <dbReference type="NCBI Taxonomy" id="1447944"/>
    <lineage>
        <taxon>Eukaryota</taxon>
        <taxon>Fungi</taxon>
        <taxon>Dikarya</taxon>
        <taxon>Basidiomycota</taxon>
        <taxon>Agaricomycotina</taxon>
        <taxon>Agaricomycetes</taxon>
        <taxon>Agaricomycetidae</taxon>
        <taxon>Agaricales</taxon>
        <taxon>Marasmiineae</taxon>
        <taxon>Omphalotaceae</taxon>
        <taxon>Gymnopus</taxon>
    </lineage>
</organism>